<feature type="compositionally biased region" description="Polar residues" evidence="1">
    <location>
        <begin position="635"/>
        <end position="650"/>
    </location>
</feature>
<evidence type="ECO:0000313" key="3">
    <source>
        <dbReference type="Proteomes" id="UP000053477"/>
    </source>
</evidence>
<dbReference type="Proteomes" id="UP000053477">
    <property type="component" value="Unassembled WGS sequence"/>
</dbReference>
<dbReference type="Gene3D" id="1.25.10.10">
    <property type="entry name" value="Leucine-rich Repeat Variant"/>
    <property type="match status" value="1"/>
</dbReference>
<dbReference type="SUPFAM" id="SSF48371">
    <property type="entry name" value="ARM repeat"/>
    <property type="match status" value="1"/>
</dbReference>
<dbReference type="InterPro" id="IPR011989">
    <property type="entry name" value="ARM-like"/>
</dbReference>
<dbReference type="InterPro" id="IPR040144">
    <property type="entry name" value="RAP1GDS1"/>
</dbReference>
<dbReference type="InParanoid" id="A0A0H2RT23"/>
<keyword evidence="3" id="KW-1185">Reference proteome</keyword>
<organism evidence="2 3">
    <name type="scientific">Schizopora paradoxa</name>
    <dbReference type="NCBI Taxonomy" id="27342"/>
    <lineage>
        <taxon>Eukaryota</taxon>
        <taxon>Fungi</taxon>
        <taxon>Dikarya</taxon>
        <taxon>Basidiomycota</taxon>
        <taxon>Agaricomycotina</taxon>
        <taxon>Agaricomycetes</taxon>
        <taxon>Hymenochaetales</taxon>
        <taxon>Schizoporaceae</taxon>
        <taxon>Schizopora</taxon>
    </lineage>
</organism>
<feature type="region of interest" description="Disordered" evidence="1">
    <location>
        <begin position="631"/>
        <end position="654"/>
    </location>
</feature>
<sequence>MSASASTSNAQRSARNLGDLLAAVEVTGDWSEIETNAQDLANELRNRGGPVDEHTALGRTLLPQTLTSLLKASLEGTRIPEGERSAAVFELLRVGANLCMDHNENRGQLLEAGYPQVVLSLLEAFAELIPARTSREPLSLTIPQLKLAKTAIGAILNISLGYEPVQTRLISLEAPLTLLRLSTAIFPPGAWLHASSSISHNASVSEPWGLRKNISEWSWRAISGFKDNQTEQVLFGPDALPCLVIPLYAFLPPFPTSSGPLFENPQTRSALCACDVDALEEVCELLESLTMDVVDVRLALARGMTFPEEQSGQSCLTTLLDFVEYGQAPPCWAEASEGDSKRWSTTLDICKAAVLKAVVETSGEDNTMEVLWDLSESNPSGFVSRMLRWLQEATESPSPRDDLIMCSALCLGNVVRREVTSIALVKPPVSVTPYLVHFLKPNTDLKVKHAVISLLKHLSQTPTNRLALGEAHVLEGLRTCEIFAEKSDFSEIVQMPAINLAKHLCTNNVNNSITCALDLDESTPTCLAQVLVLSQRSDAVAVKSEGARVLVNVIKSLCSSAGDVHEPRRQEAIKLVNNYDCAVILAQLLGRSKKHVILLNESIMALLLLALQPGGAILVLDAVVAPLPREAGPPSRSNTLTMPTEGSNPASPVAGPSTALDMLVTILTNADPVTTFPAELRANLCALLAELGKEKLKVEGAPAGREREVEKVRAATRALLEQMQKEPDNLVLSSAARKVLEGW</sequence>
<dbReference type="PANTHER" id="PTHR10957">
    <property type="entry name" value="RAP1 GTPASE-GDP DISSOCIATION STIMULATOR 1"/>
    <property type="match status" value="1"/>
</dbReference>
<evidence type="ECO:0000313" key="2">
    <source>
        <dbReference type="EMBL" id="KLO07971.1"/>
    </source>
</evidence>
<dbReference type="EMBL" id="KQ086111">
    <property type="protein sequence ID" value="KLO07971.1"/>
    <property type="molecule type" value="Genomic_DNA"/>
</dbReference>
<gene>
    <name evidence="2" type="ORF">SCHPADRAFT_908975</name>
</gene>
<dbReference type="GO" id="GO:0005085">
    <property type="term" value="F:guanyl-nucleotide exchange factor activity"/>
    <property type="evidence" value="ECO:0007669"/>
    <property type="project" value="InterPro"/>
</dbReference>
<protein>
    <recommendedName>
        <fullName evidence="4">ARM repeat-containing protein</fullName>
    </recommendedName>
</protein>
<name>A0A0H2RT23_9AGAM</name>
<accession>A0A0H2RT23</accession>
<dbReference type="AlphaFoldDB" id="A0A0H2RT23"/>
<evidence type="ECO:0000256" key="1">
    <source>
        <dbReference type="SAM" id="MobiDB-lite"/>
    </source>
</evidence>
<evidence type="ECO:0008006" key="4">
    <source>
        <dbReference type="Google" id="ProtNLM"/>
    </source>
</evidence>
<reference evidence="2 3" key="1">
    <citation type="submission" date="2015-04" db="EMBL/GenBank/DDBJ databases">
        <title>Complete genome sequence of Schizopora paradoxa KUC8140, a cosmopolitan wood degrader in East Asia.</title>
        <authorList>
            <consortium name="DOE Joint Genome Institute"/>
            <person name="Min B."/>
            <person name="Park H."/>
            <person name="Jang Y."/>
            <person name="Kim J.-J."/>
            <person name="Kim K.H."/>
            <person name="Pangilinan J."/>
            <person name="Lipzen A."/>
            <person name="Riley R."/>
            <person name="Grigoriev I.V."/>
            <person name="Spatafora J.W."/>
            <person name="Choi I.-G."/>
        </authorList>
    </citation>
    <scope>NUCLEOTIDE SEQUENCE [LARGE SCALE GENOMIC DNA]</scope>
    <source>
        <strain evidence="2 3">KUC8140</strain>
    </source>
</reference>
<dbReference type="STRING" id="27342.A0A0H2RT23"/>
<proteinExistence type="predicted"/>
<dbReference type="InterPro" id="IPR016024">
    <property type="entry name" value="ARM-type_fold"/>
</dbReference>
<dbReference type="OrthoDB" id="26149at2759"/>